<sequence>MLRHAKSAWPDEDVSDRERPLTTRGGRDAAAVGRWLRDQALAPQLALVSGARRTRETYDGMAGELDPAPELQVADAAYAAGTGDLLDLVRDIPDDVSSAILIGHNPGIATLASLIDDEATDVPERQQMRLNFRTAACAVFEVDGHWSGIDPGTARLVAFAVPRG</sequence>
<evidence type="ECO:0000256" key="1">
    <source>
        <dbReference type="SAM" id="MobiDB-lite"/>
    </source>
</evidence>
<feature type="region of interest" description="Disordered" evidence="1">
    <location>
        <begin position="1"/>
        <end position="27"/>
    </location>
</feature>
<dbReference type="InterPro" id="IPR013078">
    <property type="entry name" value="His_Pase_superF_clade-1"/>
</dbReference>
<dbReference type="CDD" id="cd07040">
    <property type="entry name" value="HP"/>
    <property type="match status" value="1"/>
</dbReference>
<feature type="compositionally biased region" description="Basic and acidic residues" evidence="1">
    <location>
        <begin position="16"/>
        <end position="27"/>
    </location>
</feature>
<accession>A0A329QLP1</accession>
<protein>
    <submittedName>
        <fullName evidence="2">Histidine phosphatase family protein</fullName>
    </submittedName>
</protein>
<dbReference type="InterPro" id="IPR029033">
    <property type="entry name" value="His_PPase_superfam"/>
</dbReference>
<dbReference type="EMBL" id="QMIG01000013">
    <property type="protein sequence ID" value="RAW13295.1"/>
    <property type="molecule type" value="Genomic_DNA"/>
</dbReference>
<reference evidence="2 3" key="1">
    <citation type="submission" date="2018-06" db="EMBL/GenBank/DDBJ databases">
        <title>Phytoactinopolyspora halophila sp. nov., a novel halophilic actinomycete isolated from a saline soil in China.</title>
        <authorList>
            <person name="Tang S.-K."/>
        </authorList>
    </citation>
    <scope>NUCLEOTIDE SEQUENCE [LARGE SCALE GENOMIC DNA]</scope>
    <source>
        <strain evidence="2 3">YIM 96934</strain>
    </source>
</reference>
<proteinExistence type="predicted"/>
<dbReference type="PANTHER" id="PTHR47623">
    <property type="entry name" value="OS09G0287300 PROTEIN"/>
    <property type="match status" value="1"/>
</dbReference>
<comment type="caution">
    <text evidence="2">The sequence shown here is derived from an EMBL/GenBank/DDBJ whole genome shotgun (WGS) entry which is preliminary data.</text>
</comment>
<organism evidence="2 3">
    <name type="scientific">Phytoactinopolyspora halophila</name>
    <dbReference type="NCBI Taxonomy" id="1981511"/>
    <lineage>
        <taxon>Bacteria</taxon>
        <taxon>Bacillati</taxon>
        <taxon>Actinomycetota</taxon>
        <taxon>Actinomycetes</taxon>
        <taxon>Jiangellales</taxon>
        <taxon>Jiangellaceae</taxon>
        <taxon>Phytoactinopolyspora</taxon>
    </lineage>
</organism>
<dbReference type="SUPFAM" id="SSF53254">
    <property type="entry name" value="Phosphoglycerate mutase-like"/>
    <property type="match status" value="1"/>
</dbReference>
<evidence type="ECO:0000313" key="3">
    <source>
        <dbReference type="Proteomes" id="UP000250462"/>
    </source>
</evidence>
<dbReference type="Pfam" id="PF00300">
    <property type="entry name" value="His_Phos_1"/>
    <property type="match status" value="1"/>
</dbReference>
<evidence type="ECO:0000313" key="2">
    <source>
        <dbReference type="EMBL" id="RAW13295.1"/>
    </source>
</evidence>
<dbReference type="Proteomes" id="UP000250462">
    <property type="component" value="Unassembled WGS sequence"/>
</dbReference>
<dbReference type="AlphaFoldDB" id="A0A329QLP1"/>
<name>A0A329QLP1_9ACTN</name>
<dbReference type="Gene3D" id="3.40.50.1240">
    <property type="entry name" value="Phosphoglycerate mutase-like"/>
    <property type="match status" value="1"/>
</dbReference>
<dbReference type="PANTHER" id="PTHR47623:SF1">
    <property type="entry name" value="OS09G0287300 PROTEIN"/>
    <property type="match status" value="1"/>
</dbReference>
<gene>
    <name evidence="2" type="ORF">DPM12_12960</name>
</gene>
<keyword evidence="3" id="KW-1185">Reference proteome</keyword>
<dbReference type="OrthoDB" id="9810154at2"/>